<comment type="subcellular location">
    <subcellularLocation>
        <location evidence="1">Plastid</location>
        <location evidence="1">Chloroplast membrane</location>
        <topology evidence="1">Multi-pass membrane protein</topology>
    </subcellularLocation>
</comment>
<dbReference type="EMBL" id="HBER01053531">
    <property type="protein sequence ID" value="CAD8551456.1"/>
    <property type="molecule type" value="Transcribed_RNA"/>
</dbReference>
<dbReference type="AlphaFoldDB" id="A0A7S0JI91"/>
<dbReference type="PANTHER" id="PTHR33510:SF5">
    <property type="entry name" value="PROTEIN TIC 20-II, CHLOROPLASTIC"/>
    <property type="match status" value="1"/>
</dbReference>
<evidence type="ECO:0000256" key="2">
    <source>
        <dbReference type="ARBA" id="ARBA00009596"/>
    </source>
</evidence>
<feature type="transmembrane region" description="Helical" evidence="6">
    <location>
        <begin position="159"/>
        <end position="178"/>
    </location>
</feature>
<evidence type="ECO:0008006" key="9">
    <source>
        <dbReference type="Google" id="ProtNLM"/>
    </source>
</evidence>
<protein>
    <recommendedName>
        <fullName evidence="9">Tic20 family protein Ycf60</fullName>
    </recommendedName>
</protein>
<keyword evidence="7" id="KW-0732">Signal</keyword>
<feature type="chain" id="PRO_5030505800" description="Tic20 family protein Ycf60" evidence="7">
    <location>
        <begin position="22"/>
        <end position="203"/>
    </location>
</feature>
<gene>
    <name evidence="8" type="ORF">CLEP1334_LOCUS26746</name>
</gene>
<sequence length="203" mass="21667">MFCMMMIITVQCLALVPVSTALYVHAASPNALRLHAPVRRASNPALSADPPAPAVDRLFGTLPYLLPSLDGFGYGAYIYQNVPGAAQAAGAVAPFVALFQSLPFAGLVLFIGLSFFTRNAGLSRLVRFNIQQALLLDIALIIPGLFSPVTGLLPAELQIIGTNLVFYVCLFTVLYATWCNAQGKLPDQVPLLSEAALMQIGPF</sequence>
<name>A0A7S0JI91_9EUKA</name>
<comment type="similarity">
    <text evidence="2">Belongs to the Tic20 family.</text>
</comment>
<evidence type="ECO:0000256" key="6">
    <source>
        <dbReference type="SAM" id="Phobius"/>
    </source>
</evidence>
<evidence type="ECO:0000256" key="1">
    <source>
        <dbReference type="ARBA" id="ARBA00004508"/>
    </source>
</evidence>
<dbReference type="PANTHER" id="PTHR33510">
    <property type="entry name" value="PROTEIN TIC 20-II, CHLOROPLASTIC"/>
    <property type="match status" value="1"/>
</dbReference>
<dbReference type="InterPro" id="IPR005691">
    <property type="entry name" value="Tic20"/>
</dbReference>
<dbReference type="GO" id="GO:0031969">
    <property type="term" value="C:chloroplast membrane"/>
    <property type="evidence" value="ECO:0007669"/>
    <property type="project" value="UniProtKB-SubCell"/>
</dbReference>
<keyword evidence="5 6" id="KW-0472">Membrane</keyword>
<feature type="transmembrane region" description="Helical" evidence="6">
    <location>
        <begin position="134"/>
        <end position="153"/>
    </location>
</feature>
<proteinExistence type="inferred from homology"/>
<keyword evidence="3 6" id="KW-0812">Transmembrane</keyword>
<keyword evidence="4 6" id="KW-1133">Transmembrane helix</keyword>
<evidence type="ECO:0000256" key="7">
    <source>
        <dbReference type="SAM" id="SignalP"/>
    </source>
</evidence>
<evidence type="ECO:0000256" key="3">
    <source>
        <dbReference type="ARBA" id="ARBA00022692"/>
    </source>
</evidence>
<evidence type="ECO:0000256" key="5">
    <source>
        <dbReference type="ARBA" id="ARBA00023136"/>
    </source>
</evidence>
<dbReference type="Pfam" id="PF16166">
    <property type="entry name" value="TIC20"/>
    <property type="match status" value="1"/>
</dbReference>
<feature type="transmembrane region" description="Helical" evidence="6">
    <location>
        <begin position="91"/>
        <end position="113"/>
    </location>
</feature>
<reference evidence="8" key="1">
    <citation type="submission" date="2021-01" db="EMBL/GenBank/DDBJ databases">
        <authorList>
            <person name="Corre E."/>
            <person name="Pelletier E."/>
            <person name="Niang G."/>
            <person name="Scheremetjew M."/>
            <person name="Finn R."/>
            <person name="Kale V."/>
            <person name="Holt S."/>
            <person name="Cochrane G."/>
            <person name="Meng A."/>
            <person name="Brown T."/>
            <person name="Cohen L."/>
        </authorList>
    </citation>
    <scope>NUCLEOTIDE SEQUENCE</scope>
    <source>
        <strain evidence="8">RCC1130</strain>
    </source>
</reference>
<accession>A0A7S0JI91</accession>
<organism evidence="8">
    <name type="scientific">Calcidiscus leptoporus</name>
    <dbReference type="NCBI Taxonomy" id="127549"/>
    <lineage>
        <taxon>Eukaryota</taxon>
        <taxon>Haptista</taxon>
        <taxon>Haptophyta</taxon>
        <taxon>Prymnesiophyceae</taxon>
        <taxon>Coccolithales</taxon>
        <taxon>Calcidiscaceae</taxon>
        <taxon>Calcidiscus</taxon>
    </lineage>
</organism>
<evidence type="ECO:0000256" key="4">
    <source>
        <dbReference type="ARBA" id="ARBA00022989"/>
    </source>
</evidence>
<evidence type="ECO:0000313" key="8">
    <source>
        <dbReference type="EMBL" id="CAD8551456.1"/>
    </source>
</evidence>
<feature type="signal peptide" evidence="7">
    <location>
        <begin position="1"/>
        <end position="21"/>
    </location>
</feature>